<evidence type="ECO:0000313" key="3">
    <source>
        <dbReference type="Proteomes" id="UP000887226"/>
    </source>
</evidence>
<dbReference type="EMBL" id="MU253753">
    <property type="protein sequence ID" value="KAG9248212.1"/>
    <property type="molecule type" value="Genomic_DNA"/>
</dbReference>
<accession>A0A9P7ZAC9</accession>
<feature type="region of interest" description="Disordered" evidence="1">
    <location>
        <begin position="1"/>
        <end position="23"/>
    </location>
</feature>
<gene>
    <name evidence="2" type="ORF">BJ878DRAFT_532044</name>
</gene>
<dbReference type="Proteomes" id="UP000887226">
    <property type="component" value="Unassembled WGS sequence"/>
</dbReference>
<organism evidence="2 3">
    <name type="scientific">Calycina marina</name>
    <dbReference type="NCBI Taxonomy" id="1763456"/>
    <lineage>
        <taxon>Eukaryota</taxon>
        <taxon>Fungi</taxon>
        <taxon>Dikarya</taxon>
        <taxon>Ascomycota</taxon>
        <taxon>Pezizomycotina</taxon>
        <taxon>Leotiomycetes</taxon>
        <taxon>Helotiales</taxon>
        <taxon>Pezizellaceae</taxon>
        <taxon>Calycina</taxon>
    </lineage>
</organism>
<protein>
    <submittedName>
        <fullName evidence="2">Uncharacterized protein</fullName>
    </submittedName>
</protein>
<name>A0A9P7ZAC9_9HELO</name>
<evidence type="ECO:0000256" key="1">
    <source>
        <dbReference type="SAM" id="MobiDB-lite"/>
    </source>
</evidence>
<dbReference type="AlphaFoldDB" id="A0A9P7ZAC9"/>
<proteinExistence type="predicted"/>
<sequence>MKPRAQMLLRSPRKYNPSLPSSNEFTTPSLEWLQGSWFVTHSTLTMWRKARNVQITYAIIPSTSSSPELLDDTVTSTPTARTLLPQLKAIRGIDTPDGHGGWDWRGKGWLKIASSHWEVLGWGEHEGERWVVTWFAPSLFTPAGLDLYSSRKEGMRDVLYKEIMEKLEGLEAKEMAELAKAEMRAVEIKY</sequence>
<reference evidence="2" key="1">
    <citation type="journal article" date="2021" name="IMA Fungus">
        <title>Genomic characterization of three marine fungi, including Emericellopsis atlantica sp. nov. with signatures of a generalist lifestyle and marine biomass degradation.</title>
        <authorList>
            <person name="Hagestad O.C."/>
            <person name="Hou L."/>
            <person name="Andersen J.H."/>
            <person name="Hansen E.H."/>
            <person name="Altermark B."/>
            <person name="Li C."/>
            <person name="Kuhnert E."/>
            <person name="Cox R.J."/>
            <person name="Crous P.W."/>
            <person name="Spatafora J.W."/>
            <person name="Lail K."/>
            <person name="Amirebrahimi M."/>
            <person name="Lipzen A."/>
            <person name="Pangilinan J."/>
            <person name="Andreopoulos W."/>
            <person name="Hayes R.D."/>
            <person name="Ng V."/>
            <person name="Grigoriev I.V."/>
            <person name="Jackson S.A."/>
            <person name="Sutton T.D.S."/>
            <person name="Dobson A.D.W."/>
            <person name="Rama T."/>
        </authorList>
    </citation>
    <scope>NUCLEOTIDE SEQUENCE</scope>
    <source>
        <strain evidence="2">TRa3180A</strain>
    </source>
</reference>
<comment type="caution">
    <text evidence="2">The sequence shown here is derived from an EMBL/GenBank/DDBJ whole genome shotgun (WGS) entry which is preliminary data.</text>
</comment>
<evidence type="ECO:0000313" key="2">
    <source>
        <dbReference type="EMBL" id="KAG9248212.1"/>
    </source>
</evidence>
<dbReference type="OrthoDB" id="9975758at2759"/>
<keyword evidence="3" id="KW-1185">Reference proteome</keyword>